<organism evidence="2 3">
    <name type="scientific">Madurella fahalii</name>
    <dbReference type="NCBI Taxonomy" id="1157608"/>
    <lineage>
        <taxon>Eukaryota</taxon>
        <taxon>Fungi</taxon>
        <taxon>Dikarya</taxon>
        <taxon>Ascomycota</taxon>
        <taxon>Pezizomycotina</taxon>
        <taxon>Sordariomycetes</taxon>
        <taxon>Sordariomycetidae</taxon>
        <taxon>Sordariales</taxon>
        <taxon>Sordariales incertae sedis</taxon>
        <taxon>Madurella</taxon>
    </lineage>
</organism>
<feature type="region of interest" description="Disordered" evidence="1">
    <location>
        <begin position="152"/>
        <end position="246"/>
    </location>
</feature>
<protein>
    <submittedName>
        <fullName evidence="2">Uncharacterized protein</fullName>
    </submittedName>
</protein>
<evidence type="ECO:0000256" key="1">
    <source>
        <dbReference type="SAM" id="MobiDB-lite"/>
    </source>
</evidence>
<dbReference type="GeneID" id="98175324"/>
<sequence length="278" mass="29701">MRLAAGYPTEENSAGCVDAISIEVGSRSVEIDTCAWMMRFRGGFRRHGVKPRGRHEGIEICVCGEDRETWSGRAVCCASDPNHAVQGSGSGVGRGTGYDDPWAASISVGYSSLAFLERGPVGRFSAGIRCQKVGSDRADACLRLATEIYGGEDGDLDARENPSLSSGMGTCDDGVQGRDAARSGEQNRENDHGDCVNDWMAGPDGERGDRDSGSGRGDDTGRLAVMSRPTGRVENDDSKEVAAAEDGLWSGDASGLALWLVRKTDSQKQRRARQIYVK</sequence>
<evidence type="ECO:0000313" key="2">
    <source>
        <dbReference type="EMBL" id="GAB1314371.1"/>
    </source>
</evidence>
<name>A0ABQ0G9B8_9PEZI</name>
<keyword evidence="3" id="KW-1185">Reference proteome</keyword>
<gene>
    <name evidence="2" type="ORF">MFIFM68171_04581</name>
</gene>
<accession>A0ABQ0G9B8</accession>
<reference evidence="2 3" key="1">
    <citation type="submission" date="2024-09" db="EMBL/GenBank/DDBJ databases">
        <title>Itraconazole resistance in Madurella fahalii resulting from another homologue of gene encoding cytochrome P450 14-alpha sterol demethylase (CYP51).</title>
        <authorList>
            <person name="Yoshioka I."/>
            <person name="Fahal A.H."/>
            <person name="Kaneko S."/>
            <person name="Yaguchi T."/>
        </authorList>
    </citation>
    <scope>NUCLEOTIDE SEQUENCE [LARGE SCALE GENOMIC DNA]</scope>
    <source>
        <strain evidence="2 3">IFM 68171</strain>
    </source>
</reference>
<feature type="compositionally biased region" description="Basic and acidic residues" evidence="1">
    <location>
        <begin position="175"/>
        <end position="195"/>
    </location>
</feature>
<feature type="compositionally biased region" description="Basic and acidic residues" evidence="1">
    <location>
        <begin position="231"/>
        <end position="242"/>
    </location>
</feature>
<proteinExistence type="predicted"/>
<dbReference type="EMBL" id="BAAFSV010000002">
    <property type="protein sequence ID" value="GAB1314371.1"/>
    <property type="molecule type" value="Genomic_DNA"/>
</dbReference>
<feature type="compositionally biased region" description="Basic and acidic residues" evidence="1">
    <location>
        <begin position="204"/>
        <end position="221"/>
    </location>
</feature>
<comment type="caution">
    <text evidence="2">The sequence shown here is derived from an EMBL/GenBank/DDBJ whole genome shotgun (WGS) entry which is preliminary data.</text>
</comment>
<evidence type="ECO:0000313" key="3">
    <source>
        <dbReference type="Proteomes" id="UP001628179"/>
    </source>
</evidence>
<dbReference type="RefSeq" id="XP_070916102.1">
    <property type="nucleotide sequence ID" value="XM_071060001.1"/>
</dbReference>
<dbReference type="Proteomes" id="UP001628179">
    <property type="component" value="Unassembled WGS sequence"/>
</dbReference>